<comment type="caution">
    <text evidence="7">The sequence shown here is derived from an EMBL/GenBank/DDBJ whole genome shotgun (WGS) entry which is preliminary data.</text>
</comment>
<dbReference type="SMART" id="SM00356">
    <property type="entry name" value="ZnF_C3H1"/>
    <property type="match status" value="2"/>
</dbReference>
<feature type="compositionally biased region" description="Polar residues" evidence="5">
    <location>
        <begin position="159"/>
        <end position="169"/>
    </location>
</feature>
<evidence type="ECO:0000259" key="6">
    <source>
        <dbReference type="PROSITE" id="PS50103"/>
    </source>
</evidence>
<keyword evidence="8" id="KW-1185">Reference proteome</keyword>
<feature type="compositionally biased region" description="Polar residues" evidence="5">
    <location>
        <begin position="1"/>
        <end position="12"/>
    </location>
</feature>
<dbReference type="EMBL" id="JAACJL010000004">
    <property type="protein sequence ID" value="KAF4621812.1"/>
    <property type="molecule type" value="Genomic_DNA"/>
</dbReference>
<keyword evidence="1 4" id="KW-0479">Metal-binding</keyword>
<evidence type="ECO:0000256" key="1">
    <source>
        <dbReference type="ARBA" id="ARBA00022723"/>
    </source>
</evidence>
<feature type="compositionally biased region" description="Polar residues" evidence="5">
    <location>
        <begin position="24"/>
        <end position="34"/>
    </location>
</feature>
<feature type="region of interest" description="Disordered" evidence="5">
    <location>
        <begin position="288"/>
        <end position="334"/>
    </location>
</feature>
<feature type="domain" description="C3H1-type" evidence="6">
    <location>
        <begin position="383"/>
        <end position="410"/>
    </location>
</feature>
<reference evidence="7 8" key="1">
    <citation type="submission" date="2019-12" db="EMBL/GenBank/DDBJ databases">
        <authorList>
            <person name="Floudas D."/>
            <person name="Bentzer J."/>
            <person name="Ahren D."/>
            <person name="Johansson T."/>
            <person name="Persson P."/>
            <person name="Tunlid A."/>
        </authorList>
    </citation>
    <scope>NUCLEOTIDE SEQUENCE [LARGE SCALE GENOMIC DNA]</scope>
    <source>
        <strain evidence="7 8">CBS 102.39</strain>
    </source>
</reference>
<feature type="zinc finger region" description="C3H1-type" evidence="4">
    <location>
        <begin position="383"/>
        <end position="410"/>
    </location>
</feature>
<dbReference type="AlphaFoldDB" id="A0A8H4R248"/>
<feature type="region of interest" description="Disordered" evidence="5">
    <location>
        <begin position="139"/>
        <end position="175"/>
    </location>
</feature>
<evidence type="ECO:0000256" key="3">
    <source>
        <dbReference type="ARBA" id="ARBA00022833"/>
    </source>
</evidence>
<evidence type="ECO:0000256" key="5">
    <source>
        <dbReference type="SAM" id="MobiDB-lite"/>
    </source>
</evidence>
<proteinExistence type="predicted"/>
<dbReference type="Gene3D" id="3.30.1370.210">
    <property type="match status" value="1"/>
</dbReference>
<dbReference type="GO" id="GO:0008270">
    <property type="term" value="F:zinc ion binding"/>
    <property type="evidence" value="ECO:0007669"/>
    <property type="project" value="UniProtKB-KW"/>
</dbReference>
<feature type="region of interest" description="Disordered" evidence="5">
    <location>
        <begin position="79"/>
        <end position="118"/>
    </location>
</feature>
<evidence type="ECO:0000256" key="4">
    <source>
        <dbReference type="PROSITE-ProRule" id="PRU00723"/>
    </source>
</evidence>
<evidence type="ECO:0000256" key="2">
    <source>
        <dbReference type="ARBA" id="ARBA00022771"/>
    </source>
</evidence>
<dbReference type="SUPFAM" id="SSF90229">
    <property type="entry name" value="CCCH zinc finger"/>
    <property type="match status" value="1"/>
</dbReference>
<protein>
    <recommendedName>
        <fullName evidence="6">C3H1-type domain-containing protein</fullName>
    </recommendedName>
</protein>
<feature type="region of interest" description="Disordered" evidence="5">
    <location>
        <begin position="1"/>
        <end position="41"/>
    </location>
</feature>
<keyword evidence="3 4" id="KW-0862">Zinc</keyword>
<evidence type="ECO:0000313" key="7">
    <source>
        <dbReference type="EMBL" id="KAF4621812.1"/>
    </source>
</evidence>
<dbReference type="InterPro" id="IPR036855">
    <property type="entry name" value="Znf_CCCH_sf"/>
</dbReference>
<feature type="compositionally biased region" description="Gly residues" evidence="5">
    <location>
        <begin position="315"/>
        <end position="326"/>
    </location>
</feature>
<gene>
    <name evidence="7" type="ORF">D9613_012182</name>
</gene>
<accession>A0A8H4R248</accession>
<sequence length="481" mass="52098">MSEHSPSPNRSSLLPFRHPHSPPLVSSTQKQTSLDPFPVLSPPPRPIHIFPHRPTIPTPPRLCSQLGHRCRLVAETTVSHGTPLRLSHRPKDLYDEEGDPFDPFSSNANENTNSNPIPSFHSITVSSFDSSRSWFGSPSAGGVDSVADSSNDNDHSGKDSQNQEQTQPFPLSFYPSDSDLDFPNVNSTSYFDEFDANDDPTAGFANSNNYNSNYSMNTMSSSSSNNHNAMGDPTSADKTLTFDVDVLTSIFGITIAPSELEDALAANGYDFERAVGWLVDSRAGAAPGGATSTINAQQGQQGPPGRGGMQNAMMGGSGGMGLGGARQQGQQQQQAPIYANGRAVHGANRVCRYFVAGECLRADCLFSFYLYFSHPFHHNYSHDLERALCHFWLHGTCAKQENCKFLHHLPKDIDMASLNAVLARANVQPGTGPLAAFMGVSPYNNGMGMQQDEFPVLRYDGPNGTGVRLEVLGEGRSSLRT</sequence>
<feature type="compositionally biased region" description="Polar residues" evidence="5">
    <location>
        <begin position="104"/>
        <end position="118"/>
    </location>
</feature>
<organism evidence="7 8">
    <name type="scientific">Agrocybe pediades</name>
    <dbReference type="NCBI Taxonomy" id="84607"/>
    <lineage>
        <taxon>Eukaryota</taxon>
        <taxon>Fungi</taxon>
        <taxon>Dikarya</taxon>
        <taxon>Basidiomycota</taxon>
        <taxon>Agaricomycotina</taxon>
        <taxon>Agaricomycetes</taxon>
        <taxon>Agaricomycetidae</taxon>
        <taxon>Agaricales</taxon>
        <taxon>Agaricineae</taxon>
        <taxon>Strophariaceae</taxon>
        <taxon>Agrocybe</taxon>
    </lineage>
</organism>
<dbReference type="PROSITE" id="PS50103">
    <property type="entry name" value="ZF_C3H1"/>
    <property type="match status" value="1"/>
</dbReference>
<evidence type="ECO:0000313" key="8">
    <source>
        <dbReference type="Proteomes" id="UP000521872"/>
    </source>
</evidence>
<dbReference type="InterPro" id="IPR000571">
    <property type="entry name" value="Znf_CCCH"/>
</dbReference>
<name>A0A8H4R248_9AGAR</name>
<dbReference type="CDD" id="cd14279">
    <property type="entry name" value="CUE"/>
    <property type="match status" value="1"/>
</dbReference>
<feature type="compositionally biased region" description="Low complexity" evidence="5">
    <location>
        <begin position="139"/>
        <end position="150"/>
    </location>
</feature>
<keyword evidence="2 4" id="KW-0863">Zinc-finger</keyword>
<dbReference type="Proteomes" id="UP000521872">
    <property type="component" value="Unassembled WGS sequence"/>
</dbReference>